<sequence>MLSHNKPSFNGDSAIICYDLVVRCYDINLIKKETFKLAKVRVVVIERTTTDIDNRIKRTFYKLDIQDSKSKCSTATVITVFGYIINCLISLYTGQLDDLSLIELRDQIRETKWNLKLISEKQAFIYEKL</sequence>
<gene>
    <name evidence="1" type="ORF">BpHYR1_031920</name>
</gene>
<reference evidence="1 2" key="1">
    <citation type="journal article" date="2018" name="Sci. Rep.">
        <title>Genomic signatures of local adaptation to the degree of environmental predictability in rotifers.</title>
        <authorList>
            <person name="Franch-Gras L."/>
            <person name="Hahn C."/>
            <person name="Garcia-Roger E.M."/>
            <person name="Carmona M.J."/>
            <person name="Serra M."/>
            <person name="Gomez A."/>
        </authorList>
    </citation>
    <scope>NUCLEOTIDE SEQUENCE [LARGE SCALE GENOMIC DNA]</scope>
    <source>
        <strain evidence="1">HYR1</strain>
    </source>
</reference>
<protein>
    <submittedName>
        <fullName evidence="1">Uncharacterized protein</fullName>
    </submittedName>
</protein>
<dbReference type="EMBL" id="REGN01001347">
    <property type="protein sequence ID" value="RNA35269.1"/>
    <property type="molecule type" value="Genomic_DNA"/>
</dbReference>
<evidence type="ECO:0000313" key="1">
    <source>
        <dbReference type="EMBL" id="RNA35269.1"/>
    </source>
</evidence>
<proteinExistence type="predicted"/>
<dbReference type="Proteomes" id="UP000276133">
    <property type="component" value="Unassembled WGS sequence"/>
</dbReference>
<dbReference type="AlphaFoldDB" id="A0A3M7SHS3"/>
<accession>A0A3M7SHS3</accession>
<comment type="caution">
    <text evidence="1">The sequence shown here is derived from an EMBL/GenBank/DDBJ whole genome shotgun (WGS) entry which is preliminary data.</text>
</comment>
<evidence type="ECO:0000313" key="2">
    <source>
        <dbReference type="Proteomes" id="UP000276133"/>
    </source>
</evidence>
<name>A0A3M7SHS3_BRAPC</name>
<organism evidence="1 2">
    <name type="scientific">Brachionus plicatilis</name>
    <name type="common">Marine rotifer</name>
    <name type="synonym">Brachionus muelleri</name>
    <dbReference type="NCBI Taxonomy" id="10195"/>
    <lineage>
        <taxon>Eukaryota</taxon>
        <taxon>Metazoa</taxon>
        <taxon>Spiralia</taxon>
        <taxon>Gnathifera</taxon>
        <taxon>Rotifera</taxon>
        <taxon>Eurotatoria</taxon>
        <taxon>Monogononta</taxon>
        <taxon>Pseudotrocha</taxon>
        <taxon>Ploima</taxon>
        <taxon>Brachionidae</taxon>
        <taxon>Brachionus</taxon>
    </lineage>
</organism>
<keyword evidence="2" id="KW-1185">Reference proteome</keyword>